<dbReference type="InterPro" id="IPR036412">
    <property type="entry name" value="HAD-like_sf"/>
</dbReference>
<dbReference type="SUPFAM" id="SSF81660">
    <property type="entry name" value="Metal cation-transporting ATPase, ATP-binding domain N"/>
    <property type="match status" value="1"/>
</dbReference>
<evidence type="ECO:0000256" key="4">
    <source>
        <dbReference type="ARBA" id="ARBA00022741"/>
    </source>
</evidence>
<dbReference type="Gene3D" id="3.40.50.1000">
    <property type="entry name" value="HAD superfamily/HAD-like"/>
    <property type="match status" value="1"/>
</dbReference>
<dbReference type="PROSITE" id="PS00154">
    <property type="entry name" value="ATPASE_E1_E2"/>
    <property type="match status" value="1"/>
</dbReference>
<dbReference type="Pfam" id="PF13246">
    <property type="entry name" value="Cation_ATPase"/>
    <property type="match status" value="1"/>
</dbReference>
<dbReference type="GO" id="GO:0030007">
    <property type="term" value="P:intracellular potassium ion homeostasis"/>
    <property type="evidence" value="ECO:0007669"/>
    <property type="project" value="TreeGrafter"/>
</dbReference>
<dbReference type="InterPro" id="IPR023214">
    <property type="entry name" value="HAD_sf"/>
</dbReference>
<keyword evidence="15" id="KW-1185">Reference proteome</keyword>
<feature type="transmembrane region" description="Helical" evidence="12">
    <location>
        <begin position="897"/>
        <end position="919"/>
    </location>
</feature>
<accession>A0A9W6ZQ52</accession>
<dbReference type="InterPro" id="IPR018303">
    <property type="entry name" value="ATPase_P-typ_P_site"/>
</dbReference>
<keyword evidence="5" id="KW-0067">ATP-binding</keyword>
<feature type="transmembrane region" description="Helical" evidence="12">
    <location>
        <begin position="1368"/>
        <end position="1386"/>
    </location>
</feature>
<dbReference type="OrthoDB" id="3352408at2759"/>
<dbReference type="SFLD" id="SFLDG00002">
    <property type="entry name" value="C1.7:_P-type_atpase_like"/>
    <property type="match status" value="1"/>
</dbReference>
<comment type="caution">
    <text evidence="14">The sequence shown here is derived from an EMBL/GenBank/DDBJ whole genome shotgun (WGS) entry which is preliminary data.</text>
</comment>
<dbReference type="Pfam" id="PF00122">
    <property type="entry name" value="E1-E2_ATPase"/>
    <property type="match status" value="1"/>
</dbReference>
<keyword evidence="4" id="KW-0547">Nucleotide-binding</keyword>
<dbReference type="GO" id="GO:0005391">
    <property type="term" value="F:P-type sodium:potassium-exchanging transporter activity"/>
    <property type="evidence" value="ECO:0007669"/>
    <property type="project" value="TreeGrafter"/>
</dbReference>
<dbReference type="Gene3D" id="2.70.150.10">
    <property type="entry name" value="Calcium-transporting ATPase, cytoplasmic transduction domain A"/>
    <property type="match status" value="1"/>
</dbReference>
<dbReference type="GO" id="GO:0005524">
    <property type="term" value="F:ATP binding"/>
    <property type="evidence" value="ECO:0007669"/>
    <property type="project" value="UniProtKB-KW"/>
</dbReference>
<dbReference type="GO" id="GO:0016887">
    <property type="term" value="F:ATP hydrolysis activity"/>
    <property type="evidence" value="ECO:0007669"/>
    <property type="project" value="InterPro"/>
</dbReference>
<dbReference type="SMART" id="SM00831">
    <property type="entry name" value="Cation_ATPase_N"/>
    <property type="match status" value="1"/>
</dbReference>
<dbReference type="GO" id="GO:1990573">
    <property type="term" value="P:potassium ion import across plasma membrane"/>
    <property type="evidence" value="ECO:0007669"/>
    <property type="project" value="TreeGrafter"/>
</dbReference>
<evidence type="ECO:0000256" key="1">
    <source>
        <dbReference type="ARBA" id="ARBA00004651"/>
    </source>
</evidence>
<proteinExistence type="inferred from homology"/>
<dbReference type="GO" id="GO:0006883">
    <property type="term" value="P:intracellular sodium ion homeostasis"/>
    <property type="evidence" value="ECO:0007669"/>
    <property type="project" value="TreeGrafter"/>
</dbReference>
<feature type="domain" description="Cation-transporting P-type ATPase N-terminal" evidence="13">
    <location>
        <begin position="30"/>
        <end position="104"/>
    </location>
</feature>
<evidence type="ECO:0000256" key="8">
    <source>
        <dbReference type="ARBA" id="ARBA00023065"/>
    </source>
</evidence>
<comment type="similarity">
    <text evidence="10">Belongs to the cation transport ATPase (P-type) (TC 3.A.3) family.</text>
</comment>
<dbReference type="GO" id="GO:0005886">
    <property type="term" value="C:plasma membrane"/>
    <property type="evidence" value="ECO:0007669"/>
    <property type="project" value="UniProtKB-SubCell"/>
</dbReference>
<evidence type="ECO:0000313" key="14">
    <source>
        <dbReference type="EMBL" id="GMH54390.1"/>
    </source>
</evidence>
<dbReference type="Gene3D" id="1.20.1110.10">
    <property type="entry name" value="Calcium-transporting ATPase, transmembrane domain"/>
    <property type="match status" value="2"/>
</dbReference>
<evidence type="ECO:0000256" key="11">
    <source>
        <dbReference type="SAM" id="MobiDB-lite"/>
    </source>
</evidence>
<dbReference type="InterPro" id="IPR008250">
    <property type="entry name" value="ATPase_P-typ_transduc_dom_A_sf"/>
</dbReference>
<dbReference type="EMBL" id="BRXY01000026">
    <property type="protein sequence ID" value="GMH54390.1"/>
    <property type="molecule type" value="Genomic_DNA"/>
</dbReference>
<evidence type="ECO:0000256" key="12">
    <source>
        <dbReference type="SAM" id="Phobius"/>
    </source>
</evidence>
<dbReference type="Proteomes" id="UP001165085">
    <property type="component" value="Unassembled WGS sequence"/>
</dbReference>
<organism evidence="14 15">
    <name type="scientific">Triparma strigata</name>
    <dbReference type="NCBI Taxonomy" id="1606541"/>
    <lineage>
        <taxon>Eukaryota</taxon>
        <taxon>Sar</taxon>
        <taxon>Stramenopiles</taxon>
        <taxon>Ochrophyta</taxon>
        <taxon>Bolidophyceae</taxon>
        <taxon>Parmales</taxon>
        <taxon>Triparmaceae</taxon>
        <taxon>Triparma</taxon>
    </lineage>
</organism>
<dbReference type="FunFam" id="3.40.50.1000:FF:000083">
    <property type="entry name" value="Sodium/potassium-transporting ATPase subunit alpha"/>
    <property type="match status" value="1"/>
</dbReference>
<sequence length="1422" mass="155604">MTDYHMRQKKKEVVGDEEDANALKRNVEMTEHKENIEELLGRLKTNVDTGLTAEQVKVSFEQYGENVITPPPSTPEWLKFLRELTGFFSLLLWAGAILCFVGYAIEQAADNLYLGIVLVTVVMVTGIFSYLQNSKSENLMASFAGMLPPKVKVVRDGAVDEMVAIKLLPGDIVFIEGGDLVPADVRILTCSDNLVVDNSALTGESEPQKRSVKPTNDDPLETQNLCFFGTQVPEGSLKGVVVLTGDNTVMGRIAKLAMSTSSEQTPINKELHHFIIIISAIAISLGLIFLILGFVIGTPIVENLVFMIGIIVANVPEGLLATVTVCLTLTAKRMFNKKVLVKNLEGVETLGSTSCICSDKTGTLTQNIMTVAKVVYGEASGSITHDAPSSFTGGRKTYDVSDESFRRLLRCSVLCNVATFNESSKWLLDDDEEKITDADGSFIPVPFEGQVVQGDGSTITSVNWKPVGNASECAMLKLVQTEASGGIGDAEEARKFNPSIFVIPFNSKNKYQVHVHDIKDGPTTVLMKGAPERILDRCSHILLSGRVVVMTEAEKQSIVEQQEELSRNGLRCLGFAERELTTREYPKSYKFNTGDEKYDTANFPLGEDKKTEGVHPNATVGLVFLGLMALIDPPRPAVPPAVAKCKTAGVKVIMVTGDHPVTAQAIAERVGILWSKTRGDMERDNERFGRSPGDTDWEDPDSARAIVVPGSTISVDMPEERWDFILDHPQIVFARTSPQQKLVIVENNQRLGHIVAVTGDGVNDSPAIKKADIGIAMGISGSEVSKSAADMILVDDNFASIVNGVEEGRLIFDNLKKSIAYTIQSNIPEITPFLGFIIFAIPLPLTTILILAIDLGTDMIPAISFAYETAEADIMTRPPRNSKTDRLVTRKMINFSYLQIGLIQAFAGFFTYMVVLNSYGFPPWILLNRGSAEFWGVQPLFCKFKGGIYVNQWGEIDPILTDPSTSAPRAQYPLWAESTGGYVDTCVYPLKNFIGTKTGGNVFSGCSNDVNSATWCGRANIYNQPNGAAFADGHHQTPYEAIRATEAAGYYRYIPFKSKTSPFWEDAFLYWDTTQSFFQTGNLPFDGNLRIFFSGAIPGLYSVCDGDTLLTPTAAENANFRGAEKPDRPPASTSICPTPPQPNNGLLWPANGDTAFSQDALYCNGLQFDAMNFADTQSCESVNYPDTAVPLADTTPGSAFNPHQTFYCYESCGRFVSANIGDLFYCPKAGQSEMYSCGNFVDVTCSFPCARVCYPPVSMSPAATAVLPSNGPFNGPLTTDPTPLRQCMNIGAFAGAGQALKQSQGAFWGAIVIVQIAGLLCMKTRWLSLRSQGMKNSFMNFGIFFEILLVSWLAYFPPLNYALGTANIRLTMWFPAIPFAIFIFVYDETRKALMRSTSPVTVDKFTGQTTRKAGWIERFTYY</sequence>
<evidence type="ECO:0000256" key="3">
    <source>
        <dbReference type="ARBA" id="ARBA00022692"/>
    </source>
</evidence>
<dbReference type="InterPro" id="IPR023298">
    <property type="entry name" value="ATPase_P-typ_TM_dom_sf"/>
</dbReference>
<feature type="region of interest" description="Disordered" evidence="11">
    <location>
        <begin position="682"/>
        <end position="701"/>
    </location>
</feature>
<dbReference type="InterPro" id="IPR023299">
    <property type="entry name" value="ATPase_P-typ_cyto_dom_N"/>
</dbReference>
<reference evidence="15" key="1">
    <citation type="journal article" date="2023" name="Commun. Biol.">
        <title>Genome analysis of Parmales, the sister group of diatoms, reveals the evolutionary specialization of diatoms from phago-mixotrophs to photoautotrophs.</title>
        <authorList>
            <person name="Ban H."/>
            <person name="Sato S."/>
            <person name="Yoshikawa S."/>
            <person name="Yamada K."/>
            <person name="Nakamura Y."/>
            <person name="Ichinomiya M."/>
            <person name="Sato N."/>
            <person name="Blanc-Mathieu R."/>
            <person name="Endo H."/>
            <person name="Kuwata A."/>
            <person name="Ogata H."/>
        </authorList>
    </citation>
    <scope>NUCLEOTIDE SEQUENCE [LARGE SCALE GENOMIC DNA]</scope>
    <source>
        <strain evidence="15">NIES 3701</strain>
    </source>
</reference>
<dbReference type="PRINTS" id="PR00119">
    <property type="entry name" value="CATATPASE"/>
</dbReference>
<gene>
    <name evidence="14" type="ORF">TrST_g10534</name>
</gene>
<evidence type="ECO:0000256" key="2">
    <source>
        <dbReference type="ARBA" id="ARBA00022475"/>
    </source>
</evidence>
<dbReference type="InterPro" id="IPR004014">
    <property type="entry name" value="ATPase_P-typ_cation-transptr_N"/>
</dbReference>
<feature type="transmembrane region" description="Helical" evidence="12">
    <location>
        <begin position="274"/>
        <end position="298"/>
    </location>
</feature>
<feature type="transmembrane region" description="Helical" evidence="12">
    <location>
        <begin position="1338"/>
        <end position="1356"/>
    </location>
</feature>
<dbReference type="InterPro" id="IPR006068">
    <property type="entry name" value="ATPase_P-typ_cation-transptr_C"/>
</dbReference>
<dbReference type="SUPFAM" id="SSF81653">
    <property type="entry name" value="Calcium ATPase, transduction domain A"/>
    <property type="match status" value="1"/>
</dbReference>
<keyword evidence="7 12" id="KW-1133">Transmembrane helix</keyword>
<dbReference type="PANTHER" id="PTHR43294:SF21">
    <property type="entry name" value="CATION TRANSPORTING ATPASE"/>
    <property type="match status" value="1"/>
</dbReference>
<comment type="subcellular location">
    <subcellularLocation>
        <location evidence="1">Cell membrane</location>
        <topology evidence="1">Multi-pass membrane protein</topology>
    </subcellularLocation>
</comment>
<feature type="transmembrane region" description="Helical" evidence="12">
    <location>
        <begin position="84"/>
        <end position="105"/>
    </location>
</feature>
<protein>
    <recommendedName>
        <fullName evidence="13">Cation-transporting P-type ATPase N-terminal domain-containing protein</fullName>
    </recommendedName>
</protein>
<keyword evidence="6" id="KW-1278">Translocase</keyword>
<dbReference type="SUPFAM" id="SSF81665">
    <property type="entry name" value="Calcium ATPase, transmembrane domain M"/>
    <property type="match status" value="2"/>
</dbReference>
<dbReference type="SFLD" id="SFLDF00027">
    <property type="entry name" value="p-type_atpase"/>
    <property type="match status" value="1"/>
</dbReference>
<dbReference type="Pfam" id="PF00689">
    <property type="entry name" value="Cation_ATPase_C"/>
    <property type="match status" value="2"/>
</dbReference>
<keyword evidence="2" id="KW-1003">Cell membrane</keyword>
<evidence type="ECO:0000256" key="10">
    <source>
        <dbReference type="ARBA" id="ARBA00038148"/>
    </source>
</evidence>
<feature type="transmembrane region" description="Helical" evidence="12">
    <location>
        <begin position="304"/>
        <end position="329"/>
    </location>
</feature>
<dbReference type="SUPFAM" id="SSF56784">
    <property type="entry name" value="HAD-like"/>
    <property type="match status" value="1"/>
</dbReference>
<feature type="transmembrane region" description="Helical" evidence="12">
    <location>
        <begin position="111"/>
        <end position="131"/>
    </location>
</feature>
<dbReference type="NCBIfam" id="TIGR01494">
    <property type="entry name" value="ATPase_P-type"/>
    <property type="match status" value="2"/>
</dbReference>
<evidence type="ECO:0000256" key="5">
    <source>
        <dbReference type="ARBA" id="ARBA00022840"/>
    </source>
</evidence>
<evidence type="ECO:0000259" key="13">
    <source>
        <dbReference type="SMART" id="SM00831"/>
    </source>
</evidence>
<feature type="transmembrane region" description="Helical" evidence="12">
    <location>
        <begin position="1306"/>
        <end position="1326"/>
    </location>
</feature>
<evidence type="ECO:0000256" key="6">
    <source>
        <dbReference type="ARBA" id="ARBA00022967"/>
    </source>
</evidence>
<keyword evidence="3 12" id="KW-0812">Transmembrane</keyword>
<dbReference type="InterPro" id="IPR044492">
    <property type="entry name" value="P_typ_ATPase_HD_dom"/>
</dbReference>
<evidence type="ECO:0000256" key="7">
    <source>
        <dbReference type="ARBA" id="ARBA00022989"/>
    </source>
</evidence>
<dbReference type="InterPro" id="IPR050510">
    <property type="entry name" value="Cation_transp_ATPase_P-type"/>
</dbReference>
<feature type="transmembrane region" description="Helical" evidence="12">
    <location>
        <begin position="833"/>
        <end position="853"/>
    </location>
</feature>
<evidence type="ECO:0000313" key="15">
    <source>
        <dbReference type="Proteomes" id="UP001165085"/>
    </source>
</evidence>
<dbReference type="Gene3D" id="3.40.1110.10">
    <property type="entry name" value="Calcium-transporting ATPase, cytoplasmic domain N"/>
    <property type="match status" value="1"/>
</dbReference>
<evidence type="ECO:0000256" key="9">
    <source>
        <dbReference type="ARBA" id="ARBA00023136"/>
    </source>
</evidence>
<dbReference type="InterPro" id="IPR059000">
    <property type="entry name" value="ATPase_P-type_domA"/>
</dbReference>
<dbReference type="Pfam" id="PF00690">
    <property type="entry name" value="Cation_ATPase_N"/>
    <property type="match status" value="1"/>
</dbReference>
<dbReference type="GO" id="GO:0036376">
    <property type="term" value="P:sodium ion export across plasma membrane"/>
    <property type="evidence" value="ECO:0007669"/>
    <property type="project" value="TreeGrafter"/>
</dbReference>
<dbReference type="GO" id="GO:1902600">
    <property type="term" value="P:proton transmembrane transport"/>
    <property type="evidence" value="ECO:0007669"/>
    <property type="project" value="TreeGrafter"/>
</dbReference>
<dbReference type="InterPro" id="IPR001757">
    <property type="entry name" value="P_typ_ATPase"/>
</dbReference>
<keyword evidence="8" id="KW-0406">Ion transport</keyword>
<keyword evidence="9 12" id="KW-0472">Membrane</keyword>
<dbReference type="FunFam" id="1.20.1110.10:FF:000095">
    <property type="entry name" value="Sodium/potassium-transporting ATPase subunit alpha-1"/>
    <property type="match status" value="1"/>
</dbReference>
<name>A0A9W6ZQ52_9STRA</name>
<dbReference type="PRINTS" id="PR00121">
    <property type="entry name" value="NAKATPASE"/>
</dbReference>
<dbReference type="PANTHER" id="PTHR43294">
    <property type="entry name" value="SODIUM/POTASSIUM-TRANSPORTING ATPASE SUBUNIT ALPHA"/>
    <property type="match status" value="1"/>
</dbReference>
<keyword evidence="8" id="KW-0813">Transport</keyword>
<dbReference type="SFLD" id="SFLDS00003">
    <property type="entry name" value="Haloacid_Dehalogenase"/>
    <property type="match status" value="1"/>
</dbReference>